<dbReference type="EMBL" id="JABBWG010000007">
    <property type="protein sequence ID" value="KAG1821078.1"/>
    <property type="molecule type" value="Genomic_DNA"/>
</dbReference>
<feature type="transmembrane region" description="Helical" evidence="1">
    <location>
        <begin position="163"/>
        <end position="187"/>
    </location>
</feature>
<dbReference type="Proteomes" id="UP000807769">
    <property type="component" value="Unassembled WGS sequence"/>
</dbReference>
<evidence type="ECO:0000256" key="1">
    <source>
        <dbReference type="SAM" id="Phobius"/>
    </source>
</evidence>
<proteinExistence type="predicted"/>
<feature type="transmembrane region" description="Helical" evidence="1">
    <location>
        <begin position="129"/>
        <end position="151"/>
    </location>
</feature>
<keyword evidence="1" id="KW-1133">Transmembrane helix</keyword>
<reference evidence="2" key="1">
    <citation type="journal article" date="2020" name="New Phytol.">
        <title>Comparative genomics reveals dynamic genome evolution in host specialist ectomycorrhizal fungi.</title>
        <authorList>
            <person name="Lofgren L.A."/>
            <person name="Nguyen N.H."/>
            <person name="Vilgalys R."/>
            <person name="Ruytinx J."/>
            <person name="Liao H.L."/>
            <person name="Branco S."/>
            <person name="Kuo A."/>
            <person name="LaButti K."/>
            <person name="Lipzen A."/>
            <person name="Andreopoulos W."/>
            <person name="Pangilinan J."/>
            <person name="Riley R."/>
            <person name="Hundley H."/>
            <person name="Na H."/>
            <person name="Barry K."/>
            <person name="Grigoriev I.V."/>
            <person name="Stajich J.E."/>
            <person name="Kennedy P.G."/>
        </authorList>
    </citation>
    <scope>NUCLEOTIDE SEQUENCE</scope>
    <source>
        <strain evidence="2">MN1</strain>
    </source>
</reference>
<dbReference type="OrthoDB" id="2642309at2759"/>
<evidence type="ECO:0000313" key="3">
    <source>
        <dbReference type="Proteomes" id="UP000807769"/>
    </source>
</evidence>
<protein>
    <submittedName>
        <fullName evidence="2">Uncharacterized protein</fullName>
    </submittedName>
</protein>
<dbReference type="AlphaFoldDB" id="A0A9P7EHU8"/>
<dbReference type="RefSeq" id="XP_041196145.1">
    <property type="nucleotide sequence ID" value="XM_041341909.1"/>
</dbReference>
<comment type="caution">
    <text evidence="2">The sequence shown here is derived from an EMBL/GenBank/DDBJ whole genome shotgun (WGS) entry which is preliminary data.</text>
</comment>
<evidence type="ECO:0000313" key="2">
    <source>
        <dbReference type="EMBL" id="KAG1821078.1"/>
    </source>
</evidence>
<keyword evidence="3" id="KW-1185">Reference proteome</keyword>
<keyword evidence="1" id="KW-0472">Membrane</keyword>
<keyword evidence="1" id="KW-0812">Transmembrane</keyword>
<dbReference type="GeneID" id="64635925"/>
<sequence>MFNAAFCWRVKDGAAPRLLCILSRTGALEPQFAVTSFWVNSQESLALTSVIFVTRFSTDIGDLQGIFLARACAIWGLRRRVIAMFLISGLLYVATGHVVLSVSRSAPKIIKSPIRIASCFETGEGSTIIIVYVILAVAEIQIWMFTIYKAVASYWREGTHNRLLGQLVLHNMIYVTCGLIILATAFVEVSSAKDE</sequence>
<organism evidence="2 3">
    <name type="scientific">Suillus subaureus</name>
    <dbReference type="NCBI Taxonomy" id="48587"/>
    <lineage>
        <taxon>Eukaryota</taxon>
        <taxon>Fungi</taxon>
        <taxon>Dikarya</taxon>
        <taxon>Basidiomycota</taxon>
        <taxon>Agaricomycotina</taxon>
        <taxon>Agaricomycetes</taxon>
        <taxon>Agaricomycetidae</taxon>
        <taxon>Boletales</taxon>
        <taxon>Suillineae</taxon>
        <taxon>Suillaceae</taxon>
        <taxon>Suillus</taxon>
    </lineage>
</organism>
<gene>
    <name evidence="2" type="ORF">BJ212DRAFT_1550540</name>
</gene>
<name>A0A9P7EHU8_9AGAM</name>
<feature type="transmembrane region" description="Helical" evidence="1">
    <location>
        <begin position="81"/>
        <end position="100"/>
    </location>
</feature>
<accession>A0A9P7EHU8</accession>